<dbReference type="Proteomes" id="UP000178303">
    <property type="component" value="Unassembled WGS sequence"/>
</dbReference>
<evidence type="ECO:0000313" key="3">
    <source>
        <dbReference type="Proteomes" id="UP000178303"/>
    </source>
</evidence>
<dbReference type="EMBL" id="MGIN01000023">
    <property type="protein sequence ID" value="OGM89418.1"/>
    <property type="molecule type" value="Genomic_DNA"/>
</dbReference>
<feature type="domain" description="Phage ABA sandwich" evidence="1">
    <location>
        <begin position="30"/>
        <end position="130"/>
    </location>
</feature>
<gene>
    <name evidence="2" type="ORF">A2108_01635</name>
</gene>
<proteinExistence type="predicted"/>
<evidence type="ECO:0000313" key="2">
    <source>
        <dbReference type="EMBL" id="OGM89418.1"/>
    </source>
</evidence>
<sequence length="145" mass="16496">MFFLGCCQEGWYMSKILGKKPNVGFEIDALVAEHVLHWPVSSEMFPRNVPFVFVNGDDRHAYENYAEMWLGSSKCSGDGWLVAKELGEKGYLVAMYQDFDGTWMVSVDFGDAIYSERSDNPMYALCLAALKTIGFTWPEYEDARS</sequence>
<dbReference type="Gene3D" id="3.30.2120.10">
    <property type="entry name" value="Bacillus phage protein-like"/>
    <property type="match status" value="1"/>
</dbReference>
<comment type="caution">
    <text evidence="2">The sequence shown here is derived from an EMBL/GenBank/DDBJ whole genome shotgun (WGS) entry which is preliminary data.</text>
</comment>
<protein>
    <recommendedName>
        <fullName evidence="1">Phage ABA sandwich domain-containing protein</fullName>
    </recommendedName>
</protein>
<organism evidence="2 3">
    <name type="scientific">Candidatus Wolfebacteria bacterium GWA1_42_9</name>
    <dbReference type="NCBI Taxonomy" id="1802553"/>
    <lineage>
        <taxon>Bacteria</taxon>
        <taxon>Candidatus Wolfeibacteriota</taxon>
    </lineage>
</organism>
<reference evidence="2 3" key="1">
    <citation type="journal article" date="2016" name="Nat. Commun.">
        <title>Thousands of microbial genomes shed light on interconnected biogeochemical processes in an aquifer system.</title>
        <authorList>
            <person name="Anantharaman K."/>
            <person name="Brown C.T."/>
            <person name="Hug L.A."/>
            <person name="Sharon I."/>
            <person name="Castelle C.J."/>
            <person name="Probst A.J."/>
            <person name="Thomas B.C."/>
            <person name="Singh A."/>
            <person name="Wilkins M.J."/>
            <person name="Karaoz U."/>
            <person name="Brodie E.L."/>
            <person name="Williams K.H."/>
            <person name="Hubbard S.S."/>
            <person name="Banfield J.F."/>
        </authorList>
    </citation>
    <scope>NUCLEOTIDE SEQUENCE [LARGE SCALE GENOMIC DNA]</scope>
</reference>
<dbReference type="InterPro" id="IPR041270">
    <property type="entry name" value="Phage_ABA_S"/>
</dbReference>
<evidence type="ECO:0000259" key="1">
    <source>
        <dbReference type="Pfam" id="PF18066"/>
    </source>
</evidence>
<name>A0A1F8DNI2_9BACT</name>
<dbReference type="AlphaFoldDB" id="A0A1F8DNI2"/>
<dbReference type="Pfam" id="PF18066">
    <property type="entry name" value="Phage_ABA_S"/>
    <property type="match status" value="1"/>
</dbReference>
<accession>A0A1F8DNI2</accession>
<dbReference type="InterPro" id="IPR028985">
    <property type="entry name" value="Bacillus_phage_prot-like"/>
</dbReference>